<feature type="transmembrane region" description="Helical" evidence="11">
    <location>
        <begin position="305"/>
        <end position="326"/>
    </location>
</feature>
<comment type="similarity">
    <text evidence="10">Belongs to the TrkH potassium transport family.</text>
</comment>
<feature type="transmembrane region" description="Helical" evidence="11">
    <location>
        <begin position="435"/>
        <end position="460"/>
    </location>
</feature>
<dbReference type="PANTHER" id="PTHR32024">
    <property type="entry name" value="TRK SYSTEM POTASSIUM UPTAKE PROTEIN TRKG-RELATED"/>
    <property type="match status" value="1"/>
</dbReference>
<keyword evidence="2 10" id="KW-0813">Transport</keyword>
<evidence type="ECO:0000256" key="5">
    <source>
        <dbReference type="ARBA" id="ARBA00022692"/>
    </source>
</evidence>
<keyword evidence="5 11" id="KW-0812">Transmembrane</keyword>
<reference evidence="12 13" key="1">
    <citation type="submission" date="2018-07" db="EMBL/GenBank/DDBJ databases">
        <title>Genome sequence of Nitratireductor thuwali#1536.</title>
        <authorList>
            <person name="Michoud G."/>
            <person name="Merlino G."/>
            <person name="Sefrji F.O."/>
            <person name="Daffonchio D."/>
        </authorList>
    </citation>
    <scope>NUCLEOTIDE SEQUENCE [LARGE SCALE GENOMIC DNA]</scope>
    <source>
        <strain evidence="13">Nit1536</strain>
    </source>
</reference>
<keyword evidence="7 11" id="KW-1133">Transmembrane helix</keyword>
<evidence type="ECO:0000256" key="11">
    <source>
        <dbReference type="SAM" id="Phobius"/>
    </source>
</evidence>
<feature type="transmembrane region" description="Helical" evidence="11">
    <location>
        <begin position="215"/>
        <end position="239"/>
    </location>
</feature>
<keyword evidence="10" id="KW-0997">Cell inner membrane</keyword>
<evidence type="ECO:0000256" key="1">
    <source>
        <dbReference type="ARBA" id="ARBA00004651"/>
    </source>
</evidence>
<dbReference type="EMBL" id="CP030941">
    <property type="protein sequence ID" value="UUP15590.1"/>
    <property type="molecule type" value="Genomic_DNA"/>
</dbReference>
<evidence type="ECO:0000313" key="12">
    <source>
        <dbReference type="EMBL" id="UUP15590.1"/>
    </source>
</evidence>
<keyword evidence="13" id="KW-1185">Reference proteome</keyword>
<comment type="subcellular location">
    <subcellularLocation>
        <location evidence="10">Cell inner membrane</location>
        <topology evidence="10">Multi-pass membrane protein</topology>
    </subcellularLocation>
    <subcellularLocation>
        <location evidence="1">Cell membrane</location>
        <topology evidence="1">Multi-pass membrane protein</topology>
    </subcellularLocation>
</comment>
<comment type="function">
    <text evidence="10">Low-affinity potassium transport system. Interacts with Trk system potassium uptake protein TrkA.</text>
</comment>
<dbReference type="Proteomes" id="UP001342418">
    <property type="component" value="Chromosome"/>
</dbReference>
<evidence type="ECO:0000256" key="9">
    <source>
        <dbReference type="ARBA" id="ARBA00023136"/>
    </source>
</evidence>
<dbReference type="InterPro" id="IPR004772">
    <property type="entry name" value="TrkH"/>
</dbReference>
<feature type="transmembrane region" description="Helical" evidence="11">
    <location>
        <begin position="371"/>
        <end position="391"/>
    </location>
</feature>
<keyword evidence="6 10" id="KW-0630">Potassium</keyword>
<evidence type="ECO:0000256" key="7">
    <source>
        <dbReference type="ARBA" id="ARBA00022989"/>
    </source>
</evidence>
<keyword evidence="4 10" id="KW-0633">Potassium transport</keyword>
<evidence type="ECO:0000256" key="2">
    <source>
        <dbReference type="ARBA" id="ARBA00022448"/>
    </source>
</evidence>
<keyword evidence="8 10" id="KW-0406">Ion transport</keyword>
<evidence type="ECO:0000256" key="8">
    <source>
        <dbReference type="ARBA" id="ARBA00023065"/>
    </source>
</evidence>
<evidence type="ECO:0000256" key="3">
    <source>
        <dbReference type="ARBA" id="ARBA00022475"/>
    </source>
</evidence>
<dbReference type="PIRSF" id="PIRSF006247">
    <property type="entry name" value="TrkH"/>
    <property type="match status" value="1"/>
</dbReference>
<evidence type="ECO:0000313" key="13">
    <source>
        <dbReference type="Proteomes" id="UP001342418"/>
    </source>
</evidence>
<feature type="transmembrane region" description="Helical" evidence="11">
    <location>
        <begin position="251"/>
        <end position="268"/>
    </location>
</feature>
<name>A0ABY5MBV2_9HYPH</name>
<accession>A0ABY5MBV2</accession>
<sequence length="462" mass="49295">MLVPAAVDLYYGNSDWQVFVFCSLTTSGVGLTIAAATHGRRHVGSTRFAFFVVVMLWATLGLVGALPFYAASLRLDLASAVFESVSAITTTGSTVIAGLDGLPPGMLLWRSLLQWIGGLGVIALGLFFLPMLRVGGFSYFRIESSDIEEDRPFGRLASYTQALVAIYIALTLLCAIAYGMAGMSFFDAVNHAMTTIATGGFSTHDASFGYFEGRAVLWVGVVFMMLSALPFSILILFLVSGRLDALRDPQIRVFLGYVAAAVLVMAIYRRLATGMDFGDALTSSAFNLVSIITTAGFASEDYTLWGPFAITLFFFATFLGGCSGSTAGGVKAYRFLILGLMLRNGLRSLIHPSSIQPLRYGNRVVDPQMQRSVTLFAIAFIGIWAAASLALSAGGLDLVTSTTATLTAITNVGPGLGPVIGPAGNFSALNDYAKWILTVTMLLGRLEILAVLVLLSPAFWRD</sequence>
<evidence type="ECO:0000256" key="10">
    <source>
        <dbReference type="PIRNR" id="PIRNR006247"/>
    </source>
</evidence>
<evidence type="ECO:0000256" key="4">
    <source>
        <dbReference type="ARBA" id="ARBA00022538"/>
    </source>
</evidence>
<feature type="transmembrane region" description="Helical" evidence="11">
    <location>
        <begin position="112"/>
        <end position="135"/>
    </location>
</feature>
<dbReference type="PANTHER" id="PTHR32024:SF3">
    <property type="entry name" value="TRK SYSTEM POTASSIUM UPTAKE PROTEIN"/>
    <property type="match status" value="1"/>
</dbReference>
<dbReference type="InterPro" id="IPR003445">
    <property type="entry name" value="Cat_transpt"/>
</dbReference>
<feature type="transmembrane region" description="Helical" evidence="11">
    <location>
        <begin position="16"/>
        <end position="36"/>
    </location>
</feature>
<protein>
    <recommendedName>
        <fullName evidence="10">Trk system potassium uptake protein</fullName>
    </recommendedName>
</protein>
<feature type="transmembrane region" description="Helical" evidence="11">
    <location>
        <begin position="48"/>
        <end position="70"/>
    </location>
</feature>
<feature type="transmembrane region" description="Helical" evidence="11">
    <location>
        <begin position="156"/>
        <end position="181"/>
    </location>
</feature>
<proteinExistence type="inferred from homology"/>
<dbReference type="Pfam" id="PF02386">
    <property type="entry name" value="TrkH"/>
    <property type="match status" value="1"/>
</dbReference>
<evidence type="ECO:0000256" key="6">
    <source>
        <dbReference type="ARBA" id="ARBA00022958"/>
    </source>
</evidence>
<keyword evidence="9 10" id="KW-0472">Membrane</keyword>
<organism evidence="12 13">
    <name type="scientific">Nitratireductor thuwali</name>
    <dbReference type="NCBI Taxonomy" id="2267699"/>
    <lineage>
        <taxon>Bacteria</taxon>
        <taxon>Pseudomonadati</taxon>
        <taxon>Pseudomonadota</taxon>
        <taxon>Alphaproteobacteria</taxon>
        <taxon>Hyphomicrobiales</taxon>
        <taxon>Phyllobacteriaceae</taxon>
        <taxon>Nitratireductor</taxon>
    </lineage>
</organism>
<keyword evidence="3 10" id="KW-1003">Cell membrane</keyword>
<gene>
    <name evidence="12" type="primary">trkI_1</name>
    <name evidence="12" type="ORF">NTH_00028</name>
</gene>